<dbReference type="PROSITE" id="PS00556">
    <property type="entry name" value="HOK_GEF"/>
    <property type="match status" value="1"/>
</dbReference>
<comment type="similarity">
    <text evidence="8">Belongs to the hok/gef family.</text>
</comment>
<dbReference type="AlphaFoldDB" id="A0A1C6YY26"/>
<dbReference type="Proteomes" id="UP000291600">
    <property type="component" value="Unassembled WGS sequence"/>
</dbReference>
<reference evidence="9 11" key="1">
    <citation type="submission" date="2016-09" db="EMBL/GenBank/DDBJ databases">
        <authorList>
            <person name="Capua I."/>
            <person name="De Benedictis P."/>
            <person name="Joannis T."/>
            <person name="Lombin L.H."/>
            <person name="Cattoli G."/>
        </authorList>
    </citation>
    <scope>NUCLEOTIDE SEQUENCE [LARGE SCALE GENOMIC DNA]</scope>
    <source>
        <strain evidence="9 11">GB001</strain>
    </source>
</reference>
<organism evidence="9 11">
    <name type="scientific">Hafnia alvei</name>
    <dbReference type="NCBI Taxonomy" id="569"/>
    <lineage>
        <taxon>Bacteria</taxon>
        <taxon>Pseudomonadati</taxon>
        <taxon>Pseudomonadota</taxon>
        <taxon>Gammaproteobacteria</taxon>
        <taxon>Enterobacterales</taxon>
        <taxon>Hafniaceae</taxon>
        <taxon>Hafnia</taxon>
    </lineage>
</organism>
<evidence type="ECO:0000256" key="2">
    <source>
        <dbReference type="ARBA" id="ARBA00022475"/>
    </source>
</evidence>
<evidence type="ECO:0000313" key="11">
    <source>
        <dbReference type="Proteomes" id="UP000094844"/>
    </source>
</evidence>
<dbReference type="Proteomes" id="UP000094844">
    <property type="component" value="Unassembled WGS sequence"/>
</dbReference>
<gene>
    <name evidence="9" type="ORF">BN1044_01081</name>
    <name evidence="10" type="ORF">EYY96_05870</name>
</gene>
<evidence type="ECO:0000256" key="7">
    <source>
        <dbReference type="ARBA" id="ARBA00023136"/>
    </source>
</evidence>
<evidence type="ECO:0000256" key="1">
    <source>
        <dbReference type="ARBA" id="ARBA00004377"/>
    </source>
</evidence>
<dbReference type="Pfam" id="PF01848">
    <property type="entry name" value="HOK_GEF"/>
    <property type="match status" value="1"/>
</dbReference>
<keyword evidence="6 8" id="KW-1133">Transmembrane helix</keyword>
<keyword evidence="3" id="KW-0997">Cell inner membrane</keyword>
<keyword evidence="7 8" id="KW-0472">Membrane</keyword>
<evidence type="ECO:0000256" key="4">
    <source>
        <dbReference type="ARBA" id="ARBA00022649"/>
    </source>
</evidence>
<dbReference type="InterPro" id="IPR018084">
    <property type="entry name" value="Hok/gef_toxin_CS"/>
</dbReference>
<dbReference type="EMBL" id="SITJ01000058">
    <property type="protein sequence ID" value="TBL68686.1"/>
    <property type="molecule type" value="Genomic_DNA"/>
</dbReference>
<dbReference type="EMBL" id="FMIQ01000014">
    <property type="protein sequence ID" value="SCM51615.1"/>
    <property type="molecule type" value="Genomic_DNA"/>
</dbReference>
<reference evidence="10 12" key="2">
    <citation type="submission" date="2019-02" db="EMBL/GenBank/DDBJ databases">
        <title>Comparative genomic analysis of the Hafnia genus genomes.</title>
        <authorList>
            <person name="Zhiqiu Y."/>
            <person name="Chao Y."/>
            <person name="Yuhui D."/>
            <person name="Di H."/>
            <person name="Bin L."/>
        </authorList>
    </citation>
    <scope>NUCLEOTIDE SEQUENCE [LARGE SCALE GENOMIC DNA]</scope>
    <source>
        <strain evidence="10 12">PCM_1210</strain>
    </source>
</reference>
<evidence type="ECO:0000256" key="6">
    <source>
        <dbReference type="ARBA" id="ARBA00022989"/>
    </source>
</evidence>
<dbReference type="InterPro" id="IPR000021">
    <property type="entry name" value="Hok/gef_toxin"/>
</dbReference>
<evidence type="ECO:0000313" key="12">
    <source>
        <dbReference type="Proteomes" id="UP000291600"/>
    </source>
</evidence>
<evidence type="ECO:0000256" key="8">
    <source>
        <dbReference type="RuleBase" id="RU221113"/>
    </source>
</evidence>
<proteinExistence type="inferred from homology"/>
<evidence type="ECO:0000313" key="9">
    <source>
        <dbReference type="EMBL" id="SCM51615.1"/>
    </source>
</evidence>
<dbReference type="PRINTS" id="PR00281">
    <property type="entry name" value="HOKGEFTOXIC"/>
</dbReference>
<dbReference type="GeneID" id="78453078"/>
<name>A0A1C6YY26_HAFAL</name>
<evidence type="ECO:0000256" key="3">
    <source>
        <dbReference type="ARBA" id="ARBA00022519"/>
    </source>
</evidence>
<feature type="transmembrane region" description="Helical" evidence="8">
    <location>
        <begin position="6"/>
        <end position="24"/>
    </location>
</feature>
<accession>A0A1C6YY26</accession>
<dbReference type="OrthoDB" id="5880683at2"/>
<comment type="subcellular location">
    <subcellularLocation>
        <location evidence="1 8">Cell inner membrane</location>
        <topology evidence="1 8">Single-pass membrane protein</topology>
    </subcellularLocation>
</comment>
<evidence type="ECO:0000313" key="10">
    <source>
        <dbReference type="EMBL" id="TBL68686.1"/>
    </source>
</evidence>
<dbReference type="GO" id="GO:0005886">
    <property type="term" value="C:plasma membrane"/>
    <property type="evidence" value="ECO:0007669"/>
    <property type="project" value="UniProtKB-SubCell"/>
</dbReference>
<keyword evidence="2" id="KW-1003">Cell membrane</keyword>
<protein>
    <submittedName>
        <fullName evidence="10">Hok/Gef family protein</fullName>
    </submittedName>
    <submittedName>
        <fullName evidence="9">Protein HokA</fullName>
    </submittedName>
</protein>
<dbReference type="RefSeq" id="WP_025798685.1">
    <property type="nucleotide sequence ID" value="NZ_CALJTU010000091.1"/>
</dbReference>
<keyword evidence="5 8" id="KW-0812">Transmembrane</keyword>
<evidence type="ECO:0000256" key="5">
    <source>
        <dbReference type="ARBA" id="ARBA00022692"/>
    </source>
</evidence>
<sequence length="52" mass="6065">MSRKLLLYGLIVMCFTLLIFTWMVRGSLCELRIKQGKTEVAAFLNYEDKHAL</sequence>
<keyword evidence="4" id="KW-1277">Toxin-antitoxin system</keyword>